<protein>
    <recommendedName>
        <fullName evidence="4">DUF3098 domain-containing protein</fullName>
    </recommendedName>
</protein>
<evidence type="ECO:0000256" key="1">
    <source>
        <dbReference type="SAM" id="Phobius"/>
    </source>
</evidence>
<evidence type="ECO:0000313" key="3">
    <source>
        <dbReference type="Proteomes" id="UP000268469"/>
    </source>
</evidence>
<dbReference type="Proteomes" id="UP000268469">
    <property type="component" value="Unassembled WGS sequence"/>
</dbReference>
<proteinExistence type="predicted"/>
<name>A0A660SHW6_UNCW3</name>
<dbReference type="EMBL" id="QNBE01000043">
    <property type="protein sequence ID" value="RKX70317.1"/>
    <property type="molecule type" value="Genomic_DNA"/>
</dbReference>
<keyword evidence="1" id="KW-1133">Transmembrane helix</keyword>
<feature type="transmembrane region" description="Helical" evidence="1">
    <location>
        <begin position="21"/>
        <end position="39"/>
    </location>
</feature>
<comment type="caution">
    <text evidence="2">The sequence shown here is derived from an EMBL/GenBank/DDBJ whole genome shotgun (WGS) entry which is preliminary data.</text>
</comment>
<keyword evidence="1" id="KW-0472">Membrane</keyword>
<organism evidence="2 3">
    <name type="scientific">candidate division WOR-3 bacterium</name>
    <dbReference type="NCBI Taxonomy" id="2052148"/>
    <lineage>
        <taxon>Bacteria</taxon>
        <taxon>Bacteria division WOR-3</taxon>
    </lineage>
</organism>
<keyword evidence="1" id="KW-0812">Transmembrane</keyword>
<evidence type="ECO:0000313" key="2">
    <source>
        <dbReference type="EMBL" id="RKX70317.1"/>
    </source>
</evidence>
<reference evidence="2 3" key="1">
    <citation type="submission" date="2018-06" db="EMBL/GenBank/DDBJ databases">
        <title>Extensive metabolic versatility and redundancy in microbially diverse, dynamic hydrothermal sediments.</title>
        <authorList>
            <person name="Dombrowski N."/>
            <person name="Teske A."/>
            <person name="Baker B.J."/>
        </authorList>
    </citation>
    <scope>NUCLEOTIDE SEQUENCE [LARGE SCALE GENOMIC DNA]</scope>
    <source>
        <strain evidence="2">B36_G15</strain>
    </source>
</reference>
<dbReference type="AlphaFoldDB" id="A0A660SHW6"/>
<sequence length="65" mass="7384">MAKKKKKREERMRIEFKGKNLILLLAGIGSIILGFYTLSLEMITLSPILLVLGYLVLIPLSILLR</sequence>
<feature type="transmembrane region" description="Helical" evidence="1">
    <location>
        <begin position="45"/>
        <end position="64"/>
    </location>
</feature>
<evidence type="ECO:0008006" key="4">
    <source>
        <dbReference type="Google" id="ProtNLM"/>
    </source>
</evidence>
<gene>
    <name evidence="2" type="ORF">DRP53_05450</name>
</gene>
<accession>A0A660SHW6</accession>